<keyword evidence="3" id="KW-1185">Reference proteome</keyword>
<accession>A0A229REQ1</accession>
<dbReference type="Proteomes" id="UP000215223">
    <property type="component" value="Unassembled WGS sequence"/>
</dbReference>
<sequence>MDLTTAIDMVLAHSREEDPDQELTDREILAEIRGFDHAEIDSWIESEVLEPGERETAYRAVLDASDDEITASRTTRTATRTETDEDTDCL</sequence>
<dbReference type="AlphaFoldDB" id="A0A229REQ1"/>
<comment type="caution">
    <text evidence="2">The sequence shown here is derived from an EMBL/GenBank/DDBJ whole genome shotgun (WGS) entry which is preliminary data.</text>
</comment>
<evidence type="ECO:0000313" key="2">
    <source>
        <dbReference type="EMBL" id="OXM44941.1"/>
    </source>
</evidence>
<reference evidence="2 3" key="1">
    <citation type="submission" date="2017-07" db="EMBL/GenBank/DDBJ databases">
        <title>Amycolatopsis thailandensis Genome sequencing and assembly.</title>
        <authorList>
            <person name="Kaur N."/>
            <person name="Mayilraj S."/>
        </authorList>
    </citation>
    <scope>NUCLEOTIDE SEQUENCE [LARGE SCALE GENOMIC DNA]</scope>
    <source>
        <strain evidence="2 3">JCM 16380</strain>
    </source>
</reference>
<evidence type="ECO:0000256" key="1">
    <source>
        <dbReference type="SAM" id="MobiDB-lite"/>
    </source>
</evidence>
<dbReference type="RefSeq" id="WP_093939008.1">
    <property type="nucleotide sequence ID" value="NZ_JBHXJK010000001.1"/>
</dbReference>
<dbReference type="EMBL" id="NMQT01000174">
    <property type="protein sequence ID" value="OXM44941.1"/>
    <property type="molecule type" value="Genomic_DNA"/>
</dbReference>
<feature type="region of interest" description="Disordered" evidence="1">
    <location>
        <begin position="70"/>
        <end position="90"/>
    </location>
</feature>
<name>A0A229REQ1_9PSEU</name>
<evidence type="ECO:0000313" key="3">
    <source>
        <dbReference type="Proteomes" id="UP000215223"/>
    </source>
</evidence>
<proteinExistence type="predicted"/>
<protein>
    <submittedName>
        <fullName evidence="2">Uncharacterized protein</fullName>
    </submittedName>
</protein>
<feature type="compositionally biased region" description="Low complexity" evidence="1">
    <location>
        <begin position="71"/>
        <end position="80"/>
    </location>
</feature>
<gene>
    <name evidence="2" type="ORF">CFP71_39515</name>
</gene>
<organism evidence="2 3">
    <name type="scientific">Amycolatopsis thailandensis</name>
    <dbReference type="NCBI Taxonomy" id="589330"/>
    <lineage>
        <taxon>Bacteria</taxon>
        <taxon>Bacillati</taxon>
        <taxon>Actinomycetota</taxon>
        <taxon>Actinomycetes</taxon>
        <taxon>Pseudonocardiales</taxon>
        <taxon>Pseudonocardiaceae</taxon>
        <taxon>Amycolatopsis</taxon>
    </lineage>
</organism>